<feature type="domain" description="Excalibur calcium-binding" evidence="3">
    <location>
        <begin position="160"/>
        <end position="197"/>
    </location>
</feature>
<evidence type="ECO:0000259" key="3">
    <source>
        <dbReference type="SMART" id="SM00894"/>
    </source>
</evidence>
<evidence type="ECO:0000256" key="2">
    <source>
        <dbReference type="SAM" id="SignalP"/>
    </source>
</evidence>
<feature type="chain" id="PRO_5045913898" description="Excalibur calcium-binding domain-containing protein" evidence="2">
    <location>
        <begin position="26"/>
        <end position="246"/>
    </location>
</feature>
<sequence>MKLSRSFAAAAVFAMLAVSPAAAFAQEPPPLAVTASEGTCGATTLTATAAAGTYTIAVYSGPNAGGQIESLGMFDSTADGAAKTFTLDEDAYDGDGFVSWATVAGPEQDFYVHGAIAVKTDCAPPADDTTPPADDGGTTPPADADGDTPAGEPLVATPADEKNCEDFITQDDAQAVYNADLSDPNKLDDDGDGIACELLVPAAGGPAPAATTDGATDGTTGGGDFGQVGSGDVPVGGVETGGGPAA</sequence>
<evidence type="ECO:0000256" key="1">
    <source>
        <dbReference type="SAM" id="MobiDB-lite"/>
    </source>
</evidence>
<evidence type="ECO:0000313" key="5">
    <source>
        <dbReference type="Proteomes" id="UP001519295"/>
    </source>
</evidence>
<feature type="compositionally biased region" description="Gly residues" evidence="1">
    <location>
        <begin position="219"/>
        <end position="229"/>
    </location>
</feature>
<protein>
    <recommendedName>
        <fullName evidence="3">Excalibur calcium-binding domain-containing protein</fullName>
    </recommendedName>
</protein>
<organism evidence="4 5">
    <name type="scientific">Pseudonocardia parietis</name>
    <dbReference type="NCBI Taxonomy" id="570936"/>
    <lineage>
        <taxon>Bacteria</taxon>
        <taxon>Bacillati</taxon>
        <taxon>Actinomycetota</taxon>
        <taxon>Actinomycetes</taxon>
        <taxon>Pseudonocardiales</taxon>
        <taxon>Pseudonocardiaceae</taxon>
        <taxon>Pseudonocardia</taxon>
    </lineage>
</organism>
<name>A0ABS4W1W8_9PSEU</name>
<feature type="compositionally biased region" description="Low complexity" evidence="1">
    <location>
        <begin position="205"/>
        <end position="218"/>
    </location>
</feature>
<dbReference type="EMBL" id="JAGINU010000001">
    <property type="protein sequence ID" value="MBP2370205.1"/>
    <property type="molecule type" value="Genomic_DNA"/>
</dbReference>
<dbReference type="SMART" id="SM00894">
    <property type="entry name" value="Excalibur"/>
    <property type="match status" value="1"/>
</dbReference>
<dbReference type="Proteomes" id="UP001519295">
    <property type="component" value="Unassembled WGS sequence"/>
</dbReference>
<feature type="region of interest" description="Disordered" evidence="1">
    <location>
        <begin position="122"/>
        <end position="156"/>
    </location>
</feature>
<evidence type="ECO:0000313" key="4">
    <source>
        <dbReference type="EMBL" id="MBP2370205.1"/>
    </source>
</evidence>
<keyword evidence="2" id="KW-0732">Signal</keyword>
<accession>A0ABS4W1W8</accession>
<keyword evidence="5" id="KW-1185">Reference proteome</keyword>
<gene>
    <name evidence="4" type="ORF">JOF36_005901</name>
</gene>
<dbReference type="InterPro" id="IPR008613">
    <property type="entry name" value="Excalibur_Ca-bd_domain"/>
</dbReference>
<feature type="signal peptide" evidence="2">
    <location>
        <begin position="1"/>
        <end position="25"/>
    </location>
</feature>
<dbReference type="RefSeq" id="WP_307862652.1">
    <property type="nucleotide sequence ID" value="NZ_JAGINU010000001.1"/>
</dbReference>
<feature type="compositionally biased region" description="Low complexity" evidence="1">
    <location>
        <begin position="123"/>
        <end position="151"/>
    </location>
</feature>
<feature type="region of interest" description="Disordered" evidence="1">
    <location>
        <begin position="205"/>
        <end position="246"/>
    </location>
</feature>
<proteinExistence type="predicted"/>
<dbReference type="Pfam" id="PF05901">
    <property type="entry name" value="Excalibur"/>
    <property type="match status" value="1"/>
</dbReference>
<comment type="caution">
    <text evidence="4">The sequence shown here is derived from an EMBL/GenBank/DDBJ whole genome shotgun (WGS) entry which is preliminary data.</text>
</comment>
<reference evidence="4 5" key="1">
    <citation type="submission" date="2021-03" db="EMBL/GenBank/DDBJ databases">
        <title>Sequencing the genomes of 1000 actinobacteria strains.</title>
        <authorList>
            <person name="Klenk H.-P."/>
        </authorList>
    </citation>
    <scope>NUCLEOTIDE SEQUENCE [LARGE SCALE GENOMIC DNA]</scope>
    <source>
        <strain evidence="4 5">DSM 45256</strain>
    </source>
</reference>